<sequence>MSLHDVERYEAKCFFLPGRMIKIKPQLLPGDPDYLINANRDRDGSDEDAIDAAMFGYTVNVNSRESFFSAEDAKIHPEIAKICQIERQILKFHSLEEHNKRYTALESEFNRLNGLMAPLRTHPNNSRPFKPLYDKILRTYQHRKKDRKVIANFEDWVIGETDALSDKEIDGLQRKIQNTLHNAINPMRKLPADCDRTLEFALAALVERRKLKAKLEPILHKGPESLRRIAKTMEGKMINEESHLRMGICEIPSLKAHSLEKLKQDVRDLTEIFRMIKAARGDYKEWERMRFRKTYQSDKPAPGERLEPIEEKRRRKIFSTTAVITQLPVNRSRPVAESFLDFCGWCPKCSASRLSRNQPPSLPQAISPTAPPSSLPLVAQLAGPVLGHERHHLYRLQCRNSSVGSQTITTNPTIYSRKRVTQKPLDEPNHSAGNDFLIQNVRKAHNNGRNHIRNVVEYYQQIGQERAQSVIDTITNSYAAEGHALPFPGMPMMPSFPGGPPPPSGLPSGMPPPPFGFPGGTGMPPPPGGFPGGLPPPGGRGMPLPLPLPGQPGAPPLPLPGMPGAPPFPPNFPLPTNLPGGMPPLGPNGMPLPIPPPGGLPAGMIPPPGFHGGPPGPPGGINPPPGLGMPLPGDPRQIPPPQQQQLSGFGNPPS</sequence>
<name>A0A7C8REN6_ORBOL</name>
<comment type="subunit">
    <text evidence="4">U1 snRNP is composed of the 7 core Sm proteins B/B', D1, D2, D3, E, F and G that assemble in a heptameric protein ring on the Sm site of the small nuclear RNA to form the core snRNP, and at least 3 U1 snRNP-specific proteins U1-70K, U1-A and U1-C. U1-C interacts with U1 snRNA and the 5' splice-site region of the pre-mRNA.</text>
</comment>
<comment type="similarity">
    <text evidence="4">Belongs to the U1 small nuclear ribonucleoprotein C family.</text>
</comment>
<dbReference type="Proteomes" id="UP000474640">
    <property type="component" value="Unassembled WGS sequence"/>
</dbReference>
<dbReference type="AlphaFoldDB" id="A0A7C8REN6"/>
<dbReference type="EMBL" id="JAABOJ010000005">
    <property type="protein sequence ID" value="KAF3286894.1"/>
    <property type="molecule type" value="Genomic_DNA"/>
</dbReference>
<gene>
    <name evidence="7" type="ORF">TWF970_008726</name>
</gene>
<dbReference type="PANTHER" id="PTHR45691:SF6">
    <property type="entry name" value="PROTEIN DIAPHANOUS"/>
    <property type="match status" value="1"/>
</dbReference>
<dbReference type="PANTHER" id="PTHR45691">
    <property type="entry name" value="PROTEIN DIAPHANOUS"/>
    <property type="match status" value="1"/>
</dbReference>
<dbReference type="GO" id="GO:0003729">
    <property type="term" value="F:mRNA binding"/>
    <property type="evidence" value="ECO:0007669"/>
    <property type="project" value="UniProtKB-UniRule"/>
</dbReference>
<evidence type="ECO:0000256" key="3">
    <source>
        <dbReference type="ARBA" id="ARBA00022833"/>
    </source>
</evidence>
<dbReference type="GO" id="GO:0005884">
    <property type="term" value="C:actin filament"/>
    <property type="evidence" value="ECO:0007669"/>
    <property type="project" value="TreeGrafter"/>
</dbReference>
<proteinExistence type="inferred from homology"/>
<evidence type="ECO:0000259" key="6">
    <source>
        <dbReference type="Pfam" id="PF06220"/>
    </source>
</evidence>
<keyword evidence="4" id="KW-0687">Ribonucleoprotein</keyword>
<dbReference type="InterPro" id="IPR017340">
    <property type="entry name" value="U1_snRNP-C"/>
</dbReference>
<reference evidence="7 8" key="1">
    <citation type="submission" date="2020-01" db="EMBL/GenBank/DDBJ databases">
        <authorList>
            <person name="Palmer J.M."/>
        </authorList>
    </citation>
    <scope>NUCLEOTIDE SEQUENCE [LARGE SCALE GENOMIC DNA]</scope>
    <source>
        <strain evidence="7 8">TWF970</strain>
    </source>
</reference>
<dbReference type="InterPro" id="IPR051412">
    <property type="entry name" value="Formin_Homology_Diaphanous_sf"/>
</dbReference>
<protein>
    <recommendedName>
        <fullName evidence="4">U1 small nuclear ribonucleoprotein C</fullName>
        <shortName evidence="4">U1 snRNP C</shortName>
        <shortName evidence="4">U1-C</shortName>
        <shortName evidence="4">U1C</shortName>
    </recommendedName>
</protein>
<dbReference type="OrthoDB" id="76567at2759"/>
<keyword evidence="3 4" id="KW-0862">Zinc</keyword>
<comment type="function">
    <text evidence="4">Component of the spliceosomal U1 snRNP, which is essential for recognition of the pre-mRNA 5' splice-site and the subsequent assembly of the spliceosome. U1-C is directly involved in initial 5' splice-site recognition for both constitutive and regulated alternative splicing. The interaction with the 5' splice-site seems to precede base-pairing between the pre-mRNA and the U1 snRNA. Stimulates commitment or early (E) complex formation by stabilizing the base pairing of the 5' end of the U1 snRNA and the 5' splice-site region.</text>
</comment>
<dbReference type="GO" id="GO:0000243">
    <property type="term" value="C:commitment complex"/>
    <property type="evidence" value="ECO:0007669"/>
    <property type="project" value="UniProtKB-UniRule"/>
</dbReference>
<keyword evidence="4" id="KW-0694">RNA-binding</keyword>
<evidence type="ECO:0000256" key="5">
    <source>
        <dbReference type="SAM" id="MobiDB-lite"/>
    </source>
</evidence>
<dbReference type="GO" id="GO:0071004">
    <property type="term" value="C:U2-type prespliceosome"/>
    <property type="evidence" value="ECO:0007669"/>
    <property type="project" value="UniProtKB-UniRule"/>
</dbReference>
<accession>A0A7C8REN6</accession>
<dbReference type="GO" id="GO:0030619">
    <property type="term" value="F:U1 snRNA binding"/>
    <property type="evidence" value="ECO:0007669"/>
    <property type="project" value="UniProtKB-UniRule"/>
</dbReference>
<feature type="region of interest" description="Disordered" evidence="5">
    <location>
        <begin position="497"/>
        <end position="544"/>
    </location>
</feature>
<feature type="compositionally biased region" description="Pro residues" evidence="5">
    <location>
        <begin position="523"/>
        <end position="544"/>
    </location>
</feature>
<feature type="compositionally biased region" description="Pro residues" evidence="5">
    <location>
        <begin position="497"/>
        <end position="516"/>
    </location>
</feature>
<dbReference type="InterPro" id="IPR013085">
    <property type="entry name" value="U1-CZ_Znf_C2H2"/>
</dbReference>
<feature type="region of interest" description="Disordered" evidence="5">
    <location>
        <begin position="586"/>
        <end position="654"/>
    </location>
</feature>
<evidence type="ECO:0000256" key="4">
    <source>
        <dbReference type="HAMAP-Rule" id="MF_03153"/>
    </source>
</evidence>
<dbReference type="GO" id="GO:0008270">
    <property type="term" value="F:zinc ion binding"/>
    <property type="evidence" value="ECO:0007669"/>
    <property type="project" value="UniProtKB-UniRule"/>
</dbReference>
<keyword evidence="1 4" id="KW-0479">Metal-binding</keyword>
<evidence type="ECO:0000313" key="8">
    <source>
        <dbReference type="Proteomes" id="UP000474640"/>
    </source>
</evidence>
<keyword evidence="4" id="KW-0539">Nucleus</keyword>
<feature type="domain" description="U1-C C2H2-type zinc finger" evidence="6">
    <location>
        <begin position="439"/>
        <end position="459"/>
    </location>
</feature>
<dbReference type="GO" id="GO:0005685">
    <property type="term" value="C:U1 snRNP"/>
    <property type="evidence" value="ECO:0007669"/>
    <property type="project" value="UniProtKB-UniRule"/>
</dbReference>
<dbReference type="Pfam" id="PF06220">
    <property type="entry name" value="zf-U1"/>
    <property type="match status" value="1"/>
</dbReference>
<dbReference type="GO" id="GO:0000395">
    <property type="term" value="P:mRNA 5'-splice site recognition"/>
    <property type="evidence" value="ECO:0007669"/>
    <property type="project" value="UniProtKB-UniRule"/>
</dbReference>
<feature type="compositionally biased region" description="Pro residues" evidence="5">
    <location>
        <begin position="586"/>
        <end position="627"/>
    </location>
</feature>
<organism evidence="7 8">
    <name type="scientific">Orbilia oligospora</name>
    <name type="common">Nematode-trapping fungus</name>
    <name type="synonym">Arthrobotrys oligospora</name>
    <dbReference type="NCBI Taxonomy" id="2813651"/>
    <lineage>
        <taxon>Eukaryota</taxon>
        <taxon>Fungi</taxon>
        <taxon>Dikarya</taxon>
        <taxon>Ascomycota</taxon>
        <taxon>Pezizomycotina</taxon>
        <taxon>Orbiliomycetes</taxon>
        <taxon>Orbiliales</taxon>
        <taxon>Orbiliaceae</taxon>
        <taxon>Orbilia</taxon>
    </lineage>
</organism>
<evidence type="ECO:0000256" key="1">
    <source>
        <dbReference type="ARBA" id="ARBA00022723"/>
    </source>
</evidence>
<dbReference type="InterPro" id="IPR036236">
    <property type="entry name" value="Znf_C2H2_sf"/>
</dbReference>
<dbReference type="SUPFAM" id="SSF57667">
    <property type="entry name" value="beta-beta-alpha zinc fingers"/>
    <property type="match status" value="1"/>
</dbReference>
<keyword evidence="2 4" id="KW-0863">Zinc-finger</keyword>
<comment type="caution">
    <text evidence="7">The sequence shown here is derived from an EMBL/GenBank/DDBJ whole genome shotgun (WGS) entry which is preliminary data.</text>
</comment>
<evidence type="ECO:0000313" key="7">
    <source>
        <dbReference type="EMBL" id="KAF3286894.1"/>
    </source>
</evidence>
<dbReference type="GO" id="GO:0000387">
    <property type="term" value="P:spliceosomal snRNP assembly"/>
    <property type="evidence" value="ECO:0007669"/>
    <property type="project" value="UniProtKB-UniRule"/>
</dbReference>
<dbReference type="GO" id="GO:0030041">
    <property type="term" value="P:actin filament polymerization"/>
    <property type="evidence" value="ECO:0007669"/>
    <property type="project" value="TreeGrafter"/>
</dbReference>
<comment type="subcellular location">
    <subcellularLocation>
        <location evidence="4">Nucleus</location>
    </subcellularLocation>
</comment>
<dbReference type="Gene3D" id="3.30.160.60">
    <property type="entry name" value="Classic Zinc Finger"/>
    <property type="match status" value="1"/>
</dbReference>
<dbReference type="HAMAP" id="MF_03153">
    <property type="entry name" value="U1_C"/>
    <property type="match status" value="1"/>
</dbReference>
<evidence type="ECO:0000256" key="2">
    <source>
        <dbReference type="ARBA" id="ARBA00022771"/>
    </source>
</evidence>
<dbReference type="GO" id="GO:0030627">
    <property type="term" value="F:pre-mRNA 5'-splice site binding"/>
    <property type="evidence" value="ECO:0007669"/>
    <property type="project" value="InterPro"/>
</dbReference>